<keyword evidence="6" id="KW-1185">Reference proteome</keyword>
<dbReference type="Pfam" id="PF00743">
    <property type="entry name" value="FMO-like"/>
    <property type="match status" value="1"/>
</dbReference>
<protein>
    <submittedName>
        <fullName evidence="5">Flavin-containing monooxygenase</fullName>
        <ecNumber evidence="5">1.14.13.-</ecNumber>
    </submittedName>
</protein>
<keyword evidence="2" id="KW-0285">Flavoprotein</keyword>
<dbReference type="EMBL" id="JBFPJR010000016">
    <property type="protein sequence ID" value="MEX0428128.1"/>
    <property type="molecule type" value="Genomic_DNA"/>
</dbReference>
<dbReference type="EC" id="1.14.13.-" evidence="5"/>
<dbReference type="InterPro" id="IPR036188">
    <property type="entry name" value="FAD/NAD-bd_sf"/>
</dbReference>
<dbReference type="InterPro" id="IPR020946">
    <property type="entry name" value="Flavin_mOase-like"/>
</dbReference>
<accession>A0ABV3SZ46</accession>
<name>A0ABV3SZ46_9ACTN</name>
<gene>
    <name evidence="5" type="ORF">AB3X52_10905</name>
</gene>
<dbReference type="GO" id="GO:0004497">
    <property type="term" value="F:monooxygenase activity"/>
    <property type="evidence" value="ECO:0007669"/>
    <property type="project" value="UniProtKB-KW"/>
</dbReference>
<dbReference type="InterPro" id="IPR051209">
    <property type="entry name" value="FAD-bind_Monooxygenase_sf"/>
</dbReference>
<dbReference type="RefSeq" id="WP_367994096.1">
    <property type="nucleotide sequence ID" value="NZ_JBFPJR010000016.1"/>
</dbReference>
<evidence type="ECO:0000313" key="5">
    <source>
        <dbReference type="EMBL" id="MEX0428128.1"/>
    </source>
</evidence>
<dbReference type="PANTHER" id="PTHR42877:SF4">
    <property type="entry name" value="FAD_NAD(P)-BINDING DOMAIN-CONTAINING PROTEIN-RELATED"/>
    <property type="match status" value="1"/>
</dbReference>
<dbReference type="SUPFAM" id="SSF51905">
    <property type="entry name" value="FAD/NAD(P)-binding domain"/>
    <property type="match status" value="2"/>
</dbReference>
<keyword evidence="4 5" id="KW-0560">Oxidoreductase</keyword>
<dbReference type="Gene3D" id="3.50.50.60">
    <property type="entry name" value="FAD/NAD(P)-binding domain"/>
    <property type="match status" value="2"/>
</dbReference>
<comment type="caution">
    <text evidence="5">The sequence shown here is derived from an EMBL/GenBank/DDBJ whole genome shotgun (WGS) entry which is preliminary data.</text>
</comment>
<keyword evidence="5" id="KW-0503">Monooxygenase</keyword>
<dbReference type="Proteomes" id="UP001556631">
    <property type="component" value="Unassembled WGS sequence"/>
</dbReference>
<dbReference type="PANTHER" id="PTHR42877">
    <property type="entry name" value="L-ORNITHINE N(5)-MONOOXYGENASE-RELATED"/>
    <property type="match status" value="1"/>
</dbReference>
<reference evidence="5 6" key="1">
    <citation type="submission" date="2024-07" db="EMBL/GenBank/DDBJ databases">
        <authorList>
            <person name="Lee S."/>
            <person name="Kang M."/>
        </authorList>
    </citation>
    <scope>NUCLEOTIDE SEQUENCE [LARGE SCALE GENOMIC DNA]</scope>
    <source>
        <strain evidence="5 6">DS6</strain>
    </source>
</reference>
<comment type="similarity">
    <text evidence="1">Belongs to the FAD-binding monooxygenase family.</text>
</comment>
<keyword evidence="3" id="KW-0274">FAD</keyword>
<evidence type="ECO:0000256" key="3">
    <source>
        <dbReference type="ARBA" id="ARBA00022827"/>
    </source>
</evidence>
<proteinExistence type="inferred from homology"/>
<evidence type="ECO:0000313" key="6">
    <source>
        <dbReference type="Proteomes" id="UP001556631"/>
    </source>
</evidence>
<evidence type="ECO:0000256" key="4">
    <source>
        <dbReference type="ARBA" id="ARBA00023002"/>
    </source>
</evidence>
<sequence length="489" mass="52930">MTDLTAGPLRHPADGRTRVAIVGAGLAGLGLGIRLRRAGASDFLLLERADEVGGVWRDNVYPGVACDIPSHLYSYSFRPKDDWSRVFAPGPEILDYLRKAAAEEGVLAHVRLGTALESATWDDAARCWRLVTSRGPLTADVLVLAAGRLTQPRLPDVPGLAGFSGRAFHSARWEPEPLTGLRVGVVGTGASAVQLLPHVAQESRHTVVFQRTPAWVLPRGDRAYAAGEPRPSRTELAAEAERLFEARLAGSDAARVLRARSLGHLADQVDDPALREALTPTYDIGCKRAVFSDDYFPALQRPDVTLEASALARVEGSRATAASGAAYDLDVLVFATGFETARQPYAELVVGRRGETLAEHWRDGMTSHASTVVSGFPNLFIVDGPNATLGHHSAIEIIEAQLDYILGALDHLARDARPLEVSAAAEAAYTDLVDRLAARTVWLRGGCESWYLDPRSGRIVLLWPERASEFRRLNATFEPAAFGRAADER</sequence>
<organism evidence="5 6">
    <name type="scientific">Nocardioides eburneus</name>
    <dbReference type="NCBI Taxonomy" id="3231482"/>
    <lineage>
        <taxon>Bacteria</taxon>
        <taxon>Bacillati</taxon>
        <taxon>Actinomycetota</taxon>
        <taxon>Actinomycetes</taxon>
        <taxon>Propionibacteriales</taxon>
        <taxon>Nocardioidaceae</taxon>
        <taxon>Nocardioides</taxon>
    </lineage>
</organism>
<evidence type="ECO:0000256" key="2">
    <source>
        <dbReference type="ARBA" id="ARBA00022630"/>
    </source>
</evidence>
<evidence type="ECO:0000256" key="1">
    <source>
        <dbReference type="ARBA" id="ARBA00010139"/>
    </source>
</evidence>